<dbReference type="AlphaFoldDB" id="A0AA88LGN7"/>
<comment type="caution">
    <text evidence="2">The sequence shown here is derived from an EMBL/GenBank/DDBJ whole genome shotgun (WGS) entry which is preliminary data.</text>
</comment>
<keyword evidence="3" id="KW-1185">Reference proteome</keyword>
<proteinExistence type="predicted"/>
<accession>A0AA88LGN7</accession>
<evidence type="ECO:0000313" key="2">
    <source>
        <dbReference type="EMBL" id="KAK2815337.1"/>
    </source>
</evidence>
<gene>
    <name evidence="2" type="ORF">Q7C36_023603</name>
</gene>
<evidence type="ECO:0000256" key="1">
    <source>
        <dbReference type="SAM" id="Phobius"/>
    </source>
</evidence>
<evidence type="ECO:0000313" key="3">
    <source>
        <dbReference type="Proteomes" id="UP001187315"/>
    </source>
</evidence>
<dbReference type="EMBL" id="JAVHJS010000026">
    <property type="protein sequence ID" value="KAK2815337.1"/>
    <property type="molecule type" value="Genomic_DNA"/>
</dbReference>
<reference evidence="2" key="1">
    <citation type="submission" date="2023-08" db="EMBL/GenBank/DDBJ databases">
        <title>Pelteobagrus vachellii genome.</title>
        <authorList>
            <person name="Liu H."/>
        </authorList>
    </citation>
    <scope>NUCLEOTIDE SEQUENCE</scope>
    <source>
        <strain evidence="2">PRFRI_2022a</strain>
        <tissue evidence="2">Muscle</tissue>
    </source>
</reference>
<keyword evidence="1" id="KW-0812">Transmembrane</keyword>
<sequence length="112" mass="12878">MDRFGVWAWQQLRDTFSHSGVKGVKVSVEETESVQLQSSVRPFFPENSAYDLQCGAEAVGDSQHVSHSELERGVGQSWRIFVTFVSFCWWLLVIRVVFHLQIYIMGLEEAPR</sequence>
<dbReference type="Proteomes" id="UP001187315">
    <property type="component" value="Unassembled WGS sequence"/>
</dbReference>
<organism evidence="2 3">
    <name type="scientific">Tachysurus vachellii</name>
    <name type="common">Darkbarbel catfish</name>
    <name type="synonym">Pelteobagrus vachellii</name>
    <dbReference type="NCBI Taxonomy" id="175792"/>
    <lineage>
        <taxon>Eukaryota</taxon>
        <taxon>Metazoa</taxon>
        <taxon>Chordata</taxon>
        <taxon>Craniata</taxon>
        <taxon>Vertebrata</taxon>
        <taxon>Euteleostomi</taxon>
        <taxon>Actinopterygii</taxon>
        <taxon>Neopterygii</taxon>
        <taxon>Teleostei</taxon>
        <taxon>Ostariophysi</taxon>
        <taxon>Siluriformes</taxon>
        <taxon>Bagridae</taxon>
        <taxon>Tachysurus</taxon>
    </lineage>
</organism>
<name>A0AA88LGN7_TACVA</name>
<feature type="transmembrane region" description="Helical" evidence="1">
    <location>
        <begin position="78"/>
        <end position="98"/>
    </location>
</feature>
<keyword evidence="1" id="KW-0472">Membrane</keyword>
<protein>
    <submittedName>
        <fullName evidence="2">Uncharacterized protein</fullName>
    </submittedName>
</protein>
<keyword evidence="1" id="KW-1133">Transmembrane helix</keyword>